<feature type="domain" description="RagB/SusD" evidence="6">
    <location>
        <begin position="330"/>
        <end position="538"/>
    </location>
</feature>
<evidence type="ECO:0000256" key="2">
    <source>
        <dbReference type="ARBA" id="ARBA00006275"/>
    </source>
</evidence>
<dbReference type="KEGG" id="mcaa:R3L15_10560"/>
<proteinExistence type="inferred from homology"/>
<evidence type="ECO:0000256" key="5">
    <source>
        <dbReference type="ARBA" id="ARBA00023237"/>
    </source>
</evidence>
<comment type="similarity">
    <text evidence="2">Belongs to the SusD family.</text>
</comment>
<dbReference type="SUPFAM" id="SSF48452">
    <property type="entry name" value="TPR-like"/>
    <property type="match status" value="1"/>
</dbReference>
<dbReference type="InterPro" id="IPR011990">
    <property type="entry name" value="TPR-like_helical_dom_sf"/>
</dbReference>
<dbReference type="EMBL" id="CP136925">
    <property type="protein sequence ID" value="WXA12561.1"/>
    <property type="molecule type" value="Genomic_DNA"/>
</dbReference>
<organism evidence="8 10">
    <name type="scientific">Mangrovimonas cancribranchiae</name>
    <dbReference type="NCBI Taxonomy" id="3080055"/>
    <lineage>
        <taxon>Bacteria</taxon>
        <taxon>Pseudomonadati</taxon>
        <taxon>Bacteroidota</taxon>
        <taxon>Flavobacteriia</taxon>
        <taxon>Flavobacteriales</taxon>
        <taxon>Flavobacteriaceae</taxon>
        <taxon>Mangrovimonas</taxon>
    </lineage>
</organism>
<dbReference type="Pfam" id="PF07980">
    <property type="entry name" value="SusD_RagB"/>
    <property type="match status" value="1"/>
</dbReference>
<evidence type="ECO:0000256" key="1">
    <source>
        <dbReference type="ARBA" id="ARBA00004442"/>
    </source>
</evidence>
<dbReference type="PROSITE" id="PS51257">
    <property type="entry name" value="PROKAR_LIPOPROTEIN"/>
    <property type="match status" value="1"/>
</dbReference>
<evidence type="ECO:0000313" key="9">
    <source>
        <dbReference type="EMBL" id="WXA12561.1"/>
    </source>
</evidence>
<evidence type="ECO:0000256" key="4">
    <source>
        <dbReference type="ARBA" id="ARBA00023136"/>
    </source>
</evidence>
<evidence type="ECO:0000256" key="3">
    <source>
        <dbReference type="ARBA" id="ARBA00022729"/>
    </source>
</evidence>
<dbReference type="AlphaFoldDB" id="A0AAU6NX93"/>
<name>A0AAU6NX93_9FLAO</name>
<evidence type="ECO:0000313" key="10">
    <source>
        <dbReference type="Proteomes" id="UP001368318"/>
    </source>
</evidence>
<dbReference type="Gene3D" id="1.25.40.390">
    <property type="match status" value="1"/>
</dbReference>
<dbReference type="InterPro" id="IPR012944">
    <property type="entry name" value="SusD_RagB_dom"/>
</dbReference>
<keyword evidence="10" id="KW-1185">Reference proteome</keyword>
<dbReference type="Proteomes" id="UP001368318">
    <property type="component" value="Chromosome"/>
</dbReference>
<sequence length="538" mass="60622">MKRLNKYMFVLGLLTIVSCSDDFLDTKPVTEPTDSNYYQIPEHAYAALVGCYDGLQVVTGASGLSIYTASEIMSDDCFGGVGNNDGFNHQAIDEFDINRAPGYQNLFNDTWIKYYQALYRCNVLIQKIDQIDWTNNEQTRDRYEAEARFIRAYLYFDMVKLWGNIPLLTEPSEDIIPPATPDEVYTVIAQDLMYASENIPEESYSAVPNGRVTRWAAKAMLARVYLYYTGYYGQSDLVGLVSQSEALAHLEDVISLSGHGLVSDFKNLWPAACPEIDGEESTYVGEANQEIVFSIKYTYTSDYNGNTDGNHWMVLFGMREFMSYPYGRGWGVTVNSKLYDLYDDTDSRRFATVIAVDEEEVPFDNIEGQREYTGYYNKKYTPRSEYDPETGALVDATEIVNAADFQLGNFQDYFAIRYSDVLLMAAELGSGSAQQYFDQVRQRAYGNNFTPLSVNQDNILEERHLEFALEGIRYWDLLRQGVGEAAAEIAESTTLLNGGIETVKTIDGGNLLETQGLSQIPNTQITLSGGTLEQNPGW</sequence>
<keyword evidence="4" id="KW-0472">Membrane</keyword>
<evidence type="ECO:0000259" key="7">
    <source>
        <dbReference type="Pfam" id="PF14322"/>
    </source>
</evidence>
<reference evidence="8 10" key="1">
    <citation type="submission" date="2023-10" db="EMBL/GenBank/DDBJ databases">
        <title>Culture-based analysis of two novel bacteria associated with mangrove crab gills.</title>
        <authorList>
            <person name="Yang X."/>
            <person name="Garuglieri E."/>
            <person name="Van Goethem M.W."/>
            <person name="Fusi M."/>
            <person name="Marasco R."/>
            <person name="Daffonchio D.G."/>
        </authorList>
    </citation>
    <scope>NUCLEOTIDE SEQUENCE [LARGE SCALE GENOMIC DNA]</scope>
    <source>
        <strain evidence="9">UG2-1</strain>
        <strain evidence="8">UG2-2</strain>
        <strain evidence="10">UG2_2</strain>
    </source>
</reference>
<feature type="domain" description="SusD-like N-terminal" evidence="7">
    <location>
        <begin position="103"/>
        <end position="226"/>
    </location>
</feature>
<dbReference type="EMBL" id="CP136924">
    <property type="protein sequence ID" value="WXA02278.1"/>
    <property type="molecule type" value="Genomic_DNA"/>
</dbReference>
<gene>
    <name evidence="9" type="ORF">R3L15_10560</name>
    <name evidence="8" type="ORF">R3L16_11030</name>
</gene>
<dbReference type="Pfam" id="PF14322">
    <property type="entry name" value="SusD-like_3"/>
    <property type="match status" value="1"/>
</dbReference>
<evidence type="ECO:0000259" key="6">
    <source>
        <dbReference type="Pfam" id="PF07980"/>
    </source>
</evidence>
<evidence type="ECO:0000313" key="8">
    <source>
        <dbReference type="EMBL" id="WXA02278.1"/>
    </source>
</evidence>
<dbReference type="GO" id="GO:0009279">
    <property type="term" value="C:cell outer membrane"/>
    <property type="evidence" value="ECO:0007669"/>
    <property type="project" value="UniProtKB-SubCell"/>
</dbReference>
<accession>A0AAU6NX93</accession>
<keyword evidence="3" id="KW-0732">Signal</keyword>
<dbReference type="CDD" id="cd08977">
    <property type="entry name" value="SusD"/>
    <property type="match status" value="1"/>
</dbReference>
<dbReference type="InterPro" id="IPR033985">
    <property type="entry name" value="SusD-like_N"/>
</dbReference>
<dbReference type="RefSeq" id="WP_338731599.1">
    <property type="nucleotide sequence ID" value="NZ_CP136924.1"/>
</dbReference>
<protein>
    <submittedName>
        <fullName evidence="8">RagB/SusD family nutrient uptake outer membrane protein</fullName>
    </submittedName>
</protein>
<comment type="subcellular location">
    <subcellularLocation>
        <location evidence="1">Cell outer membrane</location>
    </subcellularLocation>
</comment>
<keyword evidence="5" id="KW-0998">Cell outer membrane</keyword>